<protein>
    <submittedName>
        <fullName evidence="2">Uncharacterized protein</fullName>
    </submittedName>
</protein>
<comment type="caution">
    <text evidence="2">The sequence shown here is derived from an EMBL/GenBank/DDBJ whole genome shotgun (WGS) entry which is preliminary data.</text>
</comment>
<evidence type="ECO:0000256" key="1">
    <source>
        <dbReference type="SAM" id="MobiDB-lite"/>
    </source>
</evidence>
<evidence type="ECO:0000313" key="2">
    <source>
        <dbReference type="EMBL" id="KAK0740793.1"/>
    </source>
</evidence>
<feature type="region of interest" description="Disordered" evidence="1">
    <location>
        <begin position="1"/>
        <end position="25"/>
    </location>
</feature>
<dbReference type="Proteomes" id="UP001172155">
    <property type="component" value="Unassembled WGS sequence"/>
</dbReference>
<proteinExistence type="predicted"/>
<feature type="region of interest" description="Disordered" evidence="1">
    <location>
        <begin position="49"/>
        <end position="187"/>
    </location>
</feature>
<name>A0AA40EK38_9PEZI</name>
<accession>A0AA40EK38</accession>
<gene>
    <name evidence="2" type="ORF">B0T18DRAFT_216329</name>
</gene>
<dbReference type="EMBL" id="JAUKUD010000006">
    <property type="protein sequence ID" value="KAK0740793.1"/>
    <property type="molecule type" value="Genomic_DNA"/>
</dbReference>
<feature type="compositionally biased region" description="Pro residues" evidence="1">
    <location>
        <begin position="1"/>
        <end position="10"/>
    </location>
</feature>
<reference evidence="2" key="1">
    <citation type="submission" date="2023-06" db="EMBL/GenBank/DDBJ databases">
        <title>Genome-scale phylogeny and comparative genomics of the fungal order Sordariales.</title>
        <authorList>
            <consortium name="Lawrence Berkeley National Laboratory"/>
            <person name="Hensen N."/>
            <person name="Bonometti L."/>
            <person name="Westerberg I."/>
            <person name="Brannstrom I.O."/>
            <person name="Guillou S."/>
            <person name="Cros-Aarteil S."/>
            <person name="Calhoun S."/>
            <person name="Haridas S."/>
            <person name="Kuo A."/>
            <person name="Mondo S."/>
            <person name="Pangilinan J."/>
            <person name="Riley R."/>
            <person name="LaButti K."/>
            <person name="Andreopoulos B."/>
            <person name="Lipzen A."/>
            <person name="Chen C."/>
            <person name="Yanf M."/>
            <person name="Daum C."/>
            <person name="Ng V."/>
            <person name="Clum A."/>
            <person name="Steindorff A."/>
            <person name="Ohm R."/>
            <person name="Martin F."/>
            <person name="Silar P."/>
            <person name="Natvig D."/>
            <person name="Lalanne C."/>
            <person name="Gautier V."/>
            <person name="Ament-velasquez S.L."/>
            <person name="Kruys A."/>
            <person name="Hutchinson M.I."/>
            <person name="Powell A.J."/>
            <person name="Barry K."/>
            <person name="Miller A.N."/>
            <person name="Grigoriev I.V."/>
            <person name="Debuchy R."/>
            <person name="Gladieux P."/>
            <person name="Thoren M.H."/>
            <person name="Johannesson H."/>
        </authorList>
    </citation>
    <scope>NUCLEOTIDE SEQUENCE</scope>
    <source>
        <strain evidence="2">SMH3187-1</strain>
    </source>
</reference>
<dbReference type="AlphaFoldDB" id="A0AA40EK38"/>
<keyword evidence="3" id="KW-1185">Reference proteome</keyword>
<sequence>MADQAPPSPSKPQDNSPSDDDLDADTLAMNALMGFSSFAPAATKKRRFNDIDDAFTGQTQAHPSSLPPKPPAPSSSGANSLPILPRAPNSVAGNVPAESGDGPEPFQPPPAAAHGGARNHGGGHGGSRDRKEPWWTEYYDPSSNENPWERLEQARGMEAAPGGWIASRSGPGGGGKASEARGGVTTV</sequence>
<organism evidence="2 3">
    <name type="scientific">Schizothecium vesticola</name>
    <dbReference type="NCBI Taxonomy" id="314040"/>
    <lineage>
        <taxon>Eukaryota</taxon>
        <taxon>Fungi</taxon>
        <taxon>Dikarya</taxon>
        <taxon>Ascomycota</taxon>
        <taxon>Pezizomycotina</taxon>
        <taxon>Sordariomycetes</taxon>
        <taxon>Sordariomycetidae</taxon>
        <taxon>Sordariales</taxon>
        <taxon>Schizotheciaceae</taxon>
        <taxon>Schizothecium</taxon>
    </lineage>
</organism>
<evidence type="ECO:0000313" key="3">
    <source>
        <dbReference type="Proteomes" id="UP001172155"/>
    </source>
</evidence>